<feature type="compositionally biased region" description="Pro residues" evidence="2">
    <location>
        <begin position="84"/>
        <end position="99"/>
    </location>
</feature>
<dbReference type="InterPro" id="IPR006461">
    <property type="entry name" value="PLAC_motif_containing"/>
</dbReference>
<dbReference type="OrthoDB" id="1045822at2759"/>
<comment type="caution">
    <text evidence="3">The sequence shown here is derived from an EMBL/GenBank/DDBJ whole genome shotgun (WGS) entry which is preliminary data.</text>
</comment>
<dbReference type="EMBL" id="JAIWYP010000012">
    <property type="protein sequence ID" value="KAH3728675.1"/>
    <property type="molecule type" value="Genomic_DNA"/>
</dbReference>
<accession>A0A9D4CQY8</accession>
<sequence>MDRRSSKTQPVDDNAMRPPSRSSSPPQYAPSSSEPQQQMYSPQGQQYHSNQQLNAQQAPYYSPNPQMMHGQPGQQYAPNHVPVQPYPPPMLQYGPPPPQQQFMQSSQQVVIVNQPGATQEKGLRVCDKIGHRDWSSGLCGCFSDCASTCKVMCCFQATLCDLSTRTGDCCCTALCMPAYLPAYRARIRTMGGIQGDICYDILAVNCCFELALCQMMRELDAMGL</sequence>
<keyword evidence="4" id="KW-1185">Reference proteome</keyword>
<proteinExistence type="inferred from homology"/>
<dbReference type="Proteomes" id="UP000828390">
    <property type="component" value="Unassembled WGS sequence"/>
</dbReference>
<feature type="compositionally biased region" description="Polar residues" evidence="2">
    <location>
        <begin position="48"/>
        <end position="65"/>
    </location>
</feature>
<name>A0A9D4CQY8_DREPO</name>
<feature type="region of interest" description="Disordered" evidence="2">
    <location>
        <begin position="1"/>
        <end position="100"/>
    </location>
</feature>
<feature type="compositionally biased region" description="Low complexity" evidence="2">
    <location>
        <begin position="18"/>
        <end position="47"/>
    </location>
</feature>
<dbReference type="AlphaFoldDB" id="A0A9D4CQY8"/>
<gene>
    <name evidence="3" type="ORF">DPMN_054635</name>
</gene>
<dbReference type="PANTHER" id="PTHR15907">
    <property type="entry name" value="DUF614 FAMILY PROTEIN-RELATED"/>
    <property type="match status" value="1"/>
</dbReference>
<evidence type="ECO:0000313" key="4">
    <source>
        <dbReference type="Proteomes" id="UP000828390"/>
    </source>
</evidence>
<reference evidence="3" key="2">
    <citation type="submission" date="2020-11" db="EMBL/GenBank/DDBJ databases">
        <authorList>
            <person name="McCartney M.A."/>
            <person name="Auch B."/>
            <person name="Kono T."/>
            <person name="Mallez S."/>
            <person name="Becker A."/>
            <person name="Gohl D.M."/>
            <person name="Silverstein K.A.T."/>
            <person name="Koren S."/>
            <person name="Bechman K.B."/>
            <person name="Herman A."/>
            <person name="Abrahante J.E."/>
            <person name="Garbe J."/>
        </authorList>
    </citation>
    <scope>NUCLEOTIDE SEQUENCE</scope>
    <source>
        <strain evidence="3">Duluth1</strain>
        <tissue evidence="3">Whole animal</tissue>
    </source>
</reference>
<evidence type="ECO:0000313" key="3">
    <source>
        <dbReference type="EMBL" id="KAH3728675.1"/>
    </source>
</evidence>
<reference evidence="3" key="1">
    <citation type="journal article" date="2019" name="bioRxiv">
        <title>The Genome of the Zebra Mussel, Dreissena polymorpha: A Resource for Invasive Species Research.</title>
        <authorList>
            <person name="McCartney M.A."/>
            <person name="Auch B."/>
            <person name="Kono T."/>
            <person name="Mallez S."/>
            <person name="Zhang Y."/>
            <person name="Obille A."/>
            <person name="Becker A."/>
            <person name="Abrahante J.E."/>
            <person name="Garbe J."/>
            <person name="Badalamenti J.P."/>
            <person name="Herman A."/>
            <person name="Mangelson H."/>
            <person name="Liachko I."/>
            <person name="Sullivan S."/>
            <person name="Sone E.D."/>
            <person name="Koren S."/>
            <person name="Silverstein K.A.T."/>
            <person name="Beckman K.B."/>
            <person name="Gohl D.M."/>
        </authorList>
    </citation>
    <scope>NUCLEOTIDE SEQUENCE</scope>
    <source>
        <strain evidence="3">Duluth1</strain>
        <tissue evidence="3">Whole animal</tissue>
    </source>
</reference>
<dbReference type="Pfam" id="PF04749">
    <property type="entry name" value="PLAC8"/>
    <property type="match status" value="1"/>
</dbReference>
<dbReference type="NCBIfam" id="TIGR01571">
    <property type="entry name" value="A_thal_Cys_rich"/>
    <property type="match status" value="1"/>
</dbReference>
<organism evidence="3 4">
    <name type="scientific">Dreissena polymorpha</name>
    <name type="common">Zebra mussel</name>
    <name type="synonym">Mytilus polymorpha</name>
    <dbReference type="NCBI Taxonomy" id="45954"/>
    <lineage>
        <taxon>Eukaryota</taxon>
        <taxon>Metazoa</taxon>
        <taxon>Spiralia</taxon>
        <taxon>Lophotrochozoa</taxon>
        <taxon>Mollusca</taxon>
        <taxon>Bivalvia</taxon>
        <taxon>Autobranchia</taxon>
        <taxon>Heteroconchia</taxon>
        <taxon>Euheterodonta</taxon>
        <taxon>Imparidentia</taxon>
        <taxon>Neoheterodontei</taxon>
        <taxon>Myida</taxon>
        <taxon>Dreissenoidea</taxon>
        <taxon>Dreissenidae</taxon>
        <taxon>Dreissena</taxon>
    </lineage>
</organism>
<evidence type="ECO:0000256" key="2">
    <source>
        <dbReference type="SAM" id="MobiDB-lite"/>
    </source>
</evidence>
<protein>
    <submittedName>
        <fullName evidence="3">Uncharacterized protein</fullName>
    </submittedName>
</protein>
<comment type="similarity">
    <text evidence="1">Belongs to the cornifelin family.</text>
</comment>
<evidence type="ECO:0000256" key="1">
    <source>
        <dbReference type="ARBA" id="ARBA00009024"/>
    </source>
</evidence>